<evidence type="ECO:0000259" key="7">
    <source>
        <dbReference type="Pfam" id="PF12890"/>
    </source>
</evidence>
<comment type="catalytic activity">
    <reaction evidence="6">
        <text>(S)-dihydroorotate + H2O = N-carbamoyl-L-aspartate + H(+)</text>
        <dbReference type="Rhea" id="RHEA:24296"/>
        <dbReference type="ChEBI" id="CHEBI:15377"/>
        <dbReference type="ChEBI" id="CHEBI:15378"/>
        <dbReference type="ChEBI" id="CHEBI:30864"/>
        <dbReference type="ChEBI" id="CHEBI:32814"/>
        <dbReference type="EC" id="3.5.2.3"/>
    </reaction>
</comment>
<dbReference type="CDD" id="cd01317">
    <property type="entry name" value="DHOase_IIa"/>
    <property type="match status" value="1"/>
</dbReference>
<feature type="binding site" evidence="6">
    <location>
        <begin position="77"/>
        <end position="79"/>
    </location>
    <ligand>
        <name>substrate</name>
    </ligand>
</feature>
<comment type="function">
    <text evidence="1 6">Catalyzes the reversible cyclization of carbamoyl aspartate to dihydroorotate.</text>
</comment>
<evidence type="ECO:0000256" key="2">
    <source>
        <dbReference type="ARBA" id="ARBA00010286"/>
    </source>
</evidence>
<proteinExistence type="inferred from homology"/>
<comment type="caution">
    <text evidence="8">The sequence shown here is derived from an EMBL/GenBank/DDBJ whole genome shotgun (WGS) entry which is preliminary data.</text>
</comment>
<dbReference type="InterPro" id="IPR024403">
    <property type="entry name" value="DHOase_cat"/>
</dbReference>
<dbReference type="InterPro" id="IPR004722">
    <property type="entry name" value="DHOase"/>
</dbReference>
<feature type="binding site" evidence="6">
    <location>
        <position position="164"/>
    </location>
    <ligand>
        <name>Zn(2+)</name>
        <dbReference type="ChEBI" id="CHEBI:29105"/>
        <label>2</label>
    </ligand>
</feature>
<feature type="binding site" evidence="6">
    <location>
        <position position="244"/>
    </location>
    <ligand>
        <name>Zn(2+)</name>
        <dbReference type="ChEBI" id="CHEBI:29105"/>
        <label>2</label>
    </ligand>
</feature>
<feature type="binding site" evidence="6">
    <location>
        <position position="317"/>
    </location>
    <ligand>
        <name>Zn(2+)</name>
        <dbReference type="ChEBI" id="CHEBI:29105"/>
        <label>1</label>
    </ligand>
</feature>
<keyword evidence="9" id="KW-1185">Reference proteome</keyword>
<dbReference type="PANTHER" id="PTHR43668">
    <property type="entry name" value="ALLANTOINASE"/>
    <property type="match status" value="1"/>
</dbReference>
<dbReference type="InterPro" id="IPR050138">
    <property type="entry name" value="DHOase/Allantoinase_Hydrolase"/>
</dbReference>
<dbReference type="SUPFAM" id="SSF51556">
    <property type="entry name" value="Metallo-dependent hydrolases"/>
    <property type="match status" value="1"/>
</dbReference>
<dbReference type="Gene3D" id="2.30.40.10">
    <property type="entry name" value="Urease, subunit C, domain 1"/>
    <property type="match status" value="1"/>
</dbReference>
<feature type="domain" description="Dihydroorotase catalytic" evidence="7">
    <location>
        <begin position="69"/>
        <end position="249"/>
    </location>
</feature>
<comment type="cofactor">
    <cofactor evidence="6">
        <name>Zn(2+)</name>
        <dbReference type="ChEBI" id="CHEBI:29105"/>
    </cofactor>
    <text evidence="6">Binds 2 Zn(2+) ions per subunit.</text>
</comment>
<feature type="binding site" evidence="6">
    <location>
        <position position="164"/>
    </location>
    <ligand>
        <name>Zn(2+)</name>
        <dbReference type="ChEBI" id="CHEBI:29105"/>
        <label>1</label>
    </ligand>
</feature>
<feature type="binding site" evidence="6">
    <location>
        <position position="191"/>
    </location>
    <ligand>
        <name>Zn(2+)</name>
        <dbReference type="ChEBI" id="CHEBI:29105"/>
        <label>2</label>
    </ligand>
</feature>
<dbReference type="SUPFAM" id="SSF51338">
    <property type="entry name" value="Composite domain of metallo-dependent hydrolases"/>
    <property type="match status" value="1"/>
</dbReference>
<keyword evidence="5 6" id="KW-0665">Pyrimidine biosynthesis</keyword>
<reference evidence="8 9" key="1">
    <citation type="journal article" date="2021" name="ISME Commun">
        <title>Automated analysis of genomic sequences facilitates high-throughput and comprehensive description of bacteria.</title>
        <authorList>
            <person name="Hitch T.C.A."/>
        </authorList>
    </citation>
    <scope>NUCLEOTIDE SEQUENCE [LARGE SCALE GENOMIC DNA]</scope>
    <source>
        <strain evidence="8 9">Sanger_18</strain>
    </source>
</reference>
<gene>
    <name evidence="6" type="primary">pyrC</name>
    <name evidence="8" type="ORF">OCV77_00445</name>
</gene>
<dbReference type="EMBL" id="JAOQKJ010000001">
    <property type="protein sequence ID" value="MCU6742983.1"/>
    <property type="molecule type" value="Genomic_DNA"/>
</dbReference>
<feature type="active site" evidence="6">
    <location>
        <position position="317"/>
    </location>
</feature>
<feature type="binding site" evidence="6">
    <location>
        <position position="77"/>
    </location>
    <ligand>
        <name>Zn(2+)</name>
        <dbReference type="ChEBI" id="CHEBI:29105"/>
        <label>1</label>
    </ligand>
</feature>
<keyword evidence="6" id="KW-0862">Zinc</keyword>
<feature type="binding site" evidence="6">
    <location>
        <position position="75"/>
    </location>
    <ligand>
        <name>Zn(2+)</name>
        <dbReference type="ChEBI" id="CHEBI:29105"/>
        <label>1</label>
    </ligand>
</feature>
<dbReference type="Gene3D" id="3.20.20.140">
    <property type="entry name" value="Metal-dependent hydrolases"/>
    <property type="match status" value="1"/>
</dbReference>
<dbReference type="InterPro" id="IPR011059">
    <property type="entry name" value="Metal-dep_hydrolase_composite"/>
</dbReference>
<evidence type="ECO:0000313" key="9">
    <source>
        <dbReference type="Proteomes" id="UP001652432"/>
    </source>
</evidence>
<comment type="pathway">
    <text evidence="6">Pyrimidine metabolism; UMP biosynthesis via de novo pathway; (S)-dihydroorotate from bicarbonate: step 3/3.</text>
</comment>
<protein>
    <recommendedName>
        <fullName evidence="6">Dihydroorotase</fullName>
        <shortName evidence="6">DHOase</shortName>
        <ecNumber evidence="6">3.5.2.3</ecNumber>
    </recommendedName>
</protein>
<dbReference type="Pfam" id="PF12890">
    <property type="entry name" value="DHOase"/>
    <property type="match status" value="1"/>
</dbReference>
<dbReference type="PROSITE" id="PS00483">
    <property type="entry name" value="DIHYDROOROTASE_2"/>
    <property type="match status" value="1"/>
</dbReference>
<evidence type="ECO:0000256" key="1">
    <source>
        <dbReference type="ARBA" id="ARBA00002368"/>
    </source>
</evidence>
<dbReference type="RefSeq" id="WP_262572298.1">
    <property type="nucleotide sequence ID" value="NZ_JAOQKJ010000001.1"/>
</dbReference>
<evidence type="ECO:0000256" key="3">
    <source>
        <dbReference type="ARBA" id="ARBA00022723"/>
    </source>
</evidence>
<feature type="binding site" evidence="6">
    <location>
        <position position="290"/>
    </location>
    <ligand>
        <name>substrate</name>
    </ligand>
</feature>
<feature type="binding site" evidence="6">
    <location>
        <position position="109"/>
    </location>
    <ligand>
        <name>substrate</name>
    </ligand>
</feature>
<keyword evidence="3 6" id="KW-0479">Metal-binding</keyword>
<dbReference type="HAMAP" id="MF_00220_B">
    <property type="entry name" value="PyrC_classI_B"/>
    <property type="match status" value="1"/>
</dbReference>
<dbReference type="NCBIfam" id="TIGR00857">
    <property type="entry name" value="pyrC_multi"/>
    <property type="match status" value="1"/>
</dbReference>
<keyword evidence="4 6" id="KW-0378">Hydrolase</keyword>
<evidence type="ECO:0000256" key="4">
    <source>
        <dbReference type="ARBA" id="ARBA00022801"/>
    </source>
</evidence>
<evidence type="ECO:0000313" key="8">
    <source>
        <dbReference type="EMBL" id="MCU6742983.1"/>
    </source>
</evidence>
<sequence>MLIIRNGTLIDPEGQRTFRGDIWIKDGQIARIVEREEKESGLSEGGQEAEAEVPDGTEIIDATGLLAGPGLIDTHVHFRDPGFTYKEDILSGGQAAKKGGYTGIVLMANTKPCVDNEETLSYVLARGKETGIRISSCATVTKGMQGKELVDMESLKEAAGFTDDGKPLLSEELVEEAMRRAHALGKPISFHEENPAFIKNNGINEGKVAEALGIKGSSRDAEIDLIRRDTALALKTGAKVVIQHISTKEGVELVRKAKAAGADIHAEATPHHFTLTEEAVLEKGTLAKMNPPLREEEDRKAICRGLSDGTIDLIATDHAPHSRDEKKKPLTEAPSGILGLETALPLAIRELVRKGYLTYPQLFERMSLAPAKLYQLPGGRLQEGEVADLVLFKDTENFRVERFLSKSQNSPFIGETLPGVVKMTICGGSIVYREEA</sequence>
<evidence type="ECO:0000256" key="5">
    <source>
        <dbReference type="ARBA" id="ARBA00022975"/>
    </source>
</evidence>
<dbReference type="Proteomes" id="UP001652432">
    <property type="component" value="Unassembled WGS sequence"/>
</dbReference>
<name>A0ABT2SY96_9FIRM</name>
<dbReference type="EC" id="3.5.2.3" evidence="6"/>
<dbReference type="PANTHER" id="PTHR43668:SF2">
    <property type="entry name" value="ALLANTOINASE"/>
    <property type="match status" value="1"/>
</dbReference>
<organism evidence="8 9">
    <name type="scientific">Suilimivivens aceti</name>
    <dbReference type="NCBI Taxonomy" id="2981774"/>
    <lineage>
        <taxon>Bacteria</taxon>
        <taxon>Bacillati</taxon>
        <taxon>Bacillota</taxon>
        <taxon>Clostridia</taxon>
        <taxon>Lachnospirales</taxon>
        <taxon>Lachnospiraceae</taxon>
        <taxon>Suilimivivens</taxon>
    </lineage>
</organism>
<dbReference type="InterPro" id="IPR032466">
    <property type="entry name" value="Metal_Hydrolase"/>
</dbReference>
<feature type="binding site" evidence="6">
    <location>
        <position position="321"/>
    </location>
    <ligand>
        <name>substrate</name>
    </ligand>
</feature>
<accession>A0ABT2SY96</accession>
<evidence type="ECO:0000256" key="6">
    <source>
        <dbReference type="HAMAP-Rule" id="MF_00220"/>
    </source>
</evidence>
<dbReference type="InterPro" id="IPR002195">
    <property type="entry name" value="Dihydroorotase_CS"/>
</dbReference>
<comment type="caution">
    <text evidence="6">Lacks conserved residue(s) required for the propagation of feature annotation.</text>
</comment>
<comment type="similarity">
    <text evidence="2 6">Belongs to the metallo-dependent hydrolases superfamily. DHOase family. Class I DHOase subfamily.</text>
</comment>